<feature type="domain" description="DDB1- and CUL4-associated factor 15 WD40 repeat-containing" evidence="2">
    <location>
        <begin position="49"/>
        <end position="259"/>
    </location>
</feature>
<evidence type="ECO:0000256" key="1">
    <source>
        <dbReference type="SAM" id="MobiDB-lite"/>
    </source>
</evidence>
<dbReference type="CDD" id="cd20917">
    <property type="entry name" value="DCAF15-NTD"/>
    <property type="match status" value="1"/>
</dbReference>
<feature type="compositionally biased region" description="Pro residues" evidence="1">
    <location>
        <begin position="278"/>
        <end position="320"/>
    </location>
</feature>
<dbReference type="PANTHER" id="PTHR28541:SF1">
    <property type="entry name" value="DDB1- AND CUL4-ASSOCIATED FACTOR 15"/>
    <property type="match status" value="1"/>
</dbReference>
<dbReference type="RefSeq" id="XP_044768701.1">
    <property type="nucleotide sequence ID" value="XM_044912766.1"/>
</dbReference>
<dbReference type="GO" id="GO:0016567">
    <property type="term" value="P:protein ubiquitination"/>
    <property type="evidence" value="ECO:0007669"/>
    <property type="project" value="InterPro"/>
</dbReference>
<protein>
    <submittedName>
        <fullName evidence="4">DDB1- and CUL4-associated factor 15 isoform X2</fullName>
    </submittedName>
</protein>
<feature type="region of interest" description="Disordered" evidence="1">
    <location>
        <begin position="1"/>
        <end position="30"/>
    </location>
</feature>
<gene>
    <name evidence="4" type="primary">DCAF15</name>
</gene>
<feature type="region of interest" description="Disordered" evidence="1">
    <location>
        <begin position="341"/>
        <end position="389"/>
    </location>
</feature>
<proteinExistence type="predicted"/>
<dbReference type="CDD" id="cd20913">
    <property type="entry name" value="DCAF15-CTD"/>
    <property type="match status" value="1"/>
</dbReference>
<reference evidence="4" key="1">
    <citation type="submission" date="2025-08" db="UniProtKB">
        <authorList>
            <consortium name="RefSeq"/>
        </authorList>
    </citation>
    <scope>IDENTIFICATION</scope>
    <source>
        <tissue evidence="4">Blood</tissue>
    </source>
</reference>
<evidence type="ECO:0000313" key="3">
    <source>
        <dbReference type="Proteomes" id="UP000248481"/>
    </source>
</evidence>
<name>A0A8M1M4A4_NEOSC</name>
<feature type="region of interest" description="Disordered" evidence="1">
    <location>
        <begin position="278"/>
        <end position="323"/>
    </location>
</feature>
<sequence length="604" mass="66586">MAPSSKSERNSGAGSGGGGPGGAGGKRAAGRRREHVLKQLERVKISGQLSPRLFRKLPPRVCVSLKNIVDEDFLYAGHIFLGFSKCGRYVLSYTSSSGDDDFSFYIYHLYWWEFNVHSKLKLVRQVRLFQDEEIYSDLYLTVCEWPSDASKVIVFGFNTRSANGMLMNMMMMSDENHRDIYISTVAVPPPGRCAACREASRAHPGDPSAQCLRHGFMLHTKYQVVYPFPTFQPAFQLKKDQVVLLNTSYSLVACAVSVHSAGESSFCQILYDHTTCPPPPPPPPPPPGPPGPPPPPPPPALPSPCPEVAPARPPGAPEPSPAVAKAKEFVADIFRRAREARGGALEEARPPPCPGPSGSRCRLPSEPLAPGGEVAPRDSPPAAEAPAPEPGYVNYTKLYYVLGSSEGTEPEDEFEDDKISLPFVVTDLRGRNLRPMREQAAVQYLTVEQLTLDFEYVINEVIRHDATWAHQFCSFSDYDIVILEVCPETNQVLINIGLLLLAFPSPTEEGQLRPKTYHTSLKVAWDLNTGIFVTVSVGDLTEVKGQTSGSVWSSYRKSCVDMVMKWLVPESSGRYVNRMTNEALHKGCSLKVLADSERYTWIVL</sequence>
<dbReference type="Pfam" id="PF14939">
    <property type="entry name" value="DCAF15_WD40"/>
    <property type="match status" value="1"/>
</dbReference>
<keyword evidence="3" id="KW-1185">Reference proteome</keyword>
<dbReference type="InterPro" id="IPR047319">
    <property type="entry name" value="DCAF15_C"/>
</dbReference>
<dbReference type="GO" id="GO:0080008">
    <property type="term" value="C:Cul4-RING E3 ubiquitin ligase complex"/>
    <property type="evidence" value="ECO:0007669"/>
    <property type="project" value="TreeGrafter"/>
</dbReference>
<dbReference type="Proteomes" id="UP000248481">
    <property type="component" value="Chromosome 1"/>
</dbReference>
<organism evidence="3 4">
    <name type="scientific">Neomonachus schauinslandi</name>
    <name type="common">Hawaiian monk seal</name>
    <name type="synonym">Monachus schauinslandi</name>
    <dbReference type="NCBI Taxonomy" id="29088"/>
    <lineage>
        <taxon>Eukaryota</taxon>
        <taxon>Metazoa</taxon>
        <taxon>Chordata</taxon>
        <taxon>Craniata</taxon>
        <taxon>Vertebrata</taxon>
        <taxon>Euteleostomi</taxon>
        <taxon>Mammalia</taxon>
        <taxon>Eutheria</taxon>
        <taxon>Laurasiatheria</taxon>
        <taxon>Carnivora</taxon>
        <taxon>Caniformia</taxon>
        <taxon>Pinnipedia</taxon>
        <taxon>Phocidae</taxon>
        <taxon>Monachinae</taxon>
        <taxon>Monachini</taxon>
        <taxon>Neomonachus</taxon>
    </lineage>
</organism>
<evidence type="ECO:0000259" key="2">
    <source>
        <dbReference type="Pfam" id="PF14939"/>
    </source>
</evidence>
<dbReference type="CTD" id="90379"/>
<evidence type="ECO:0000313" key="4">
    <source>
        <dbReference type="RefSeq" id="XP_044768701.1"/>
    </source>
</evidence>
<feature type="compositionally biased region" description="Gly residues" evidence="1">
    <location>
        <begin position="13"/>
        <end position="27"/>
    </location>
</feature>
<dbReference type="InterPro" id="IPR032734">
    <property type="entry name" value="DCAF15_WD40"/>
</dbReference>
<dbReference type="AlphaFoldDB" id="A0A8M1M4A4"/>
<dbReference type="PANTHER" id="PTHR28541">
    <property type="entry name" value="DDB1- AND CUL4-ASSOCIATED FACTOR 15"/>
    <property type="match status" value="1"/>
</dbReference>
<dbReference type="GeneID" id="110594113"/>
<dbReference type="InterPro" id="IPR038914">
    <property type="entry name" value="DCAF15"/>
</dbReference>
<accession>A0A8M1M4A4</accession>